<dbReference type="InterPro" id="IPR057670">
    <property type="entry name" value="SH3_retrovirus"/>
</dbReference>
<evidence type="ECO:0000259" key="3">
    <source>
        <dbReference type="Pfam" id="PF07727"/>
    </source>
</evidence>
<feature type="region of interest" description="Disordered" evidence="2">
    <location>
        <begin position="123"/>
        <end position="179"/>
    </location>
</feature>
<keyword evidence="1" id="KW-0511">Multifunctional enzyme</keyword>
<keyword evidence="7" id="KW-1185">Reference proteome</keyword>
<evidence type="ECO:0000256" key="2">
    <source>
        <dbReference type="SAM" id="MobiDB-lite"/>
    </source>
</evidence>
<evidence type="ECO:0000313" key="7">
    <source>
        <dbReference type="Proteomes" id="UP001165121"/>
    </source>
</evidence>
<feature type="compositionally biased region" description="Basic and acidic residues" evidence="2">
    <location>
        <begin position="131"/>
        <end position="141"/>
    </location>
</feature>
<organism evidence="6 7">
    <name type="scientific">Phytophthora fragariaefolia</name>
    <dbReference type="NCBI Taxonomy" id="1490495"/>
    <lineage>
        <taxon>Eukaryota</taxon>
        <taxon>Sar</taxon>
        <taxon>Stramenopiles</taxon>
        <taxon>Oomycota</taxon>
        <taxon>Peronosporomycetes</taxon>
        <taxon>Peronosporales</taxon>
        <taxon>Peronosporaceae</taxon>
        <taxon>Phytophthora</taxon>
    </lineage>
</organism>
<feature type="compositionally biased region" description="Polar residues" evidence="2">
    <location>
        <begin position="157"/>
        <end position="171"/>
    </location>
</feature>
<feature type="region of interest" description="Disordered" evidence="2">
    <location>
        <begin position="843"/>
        <end position="864"/>
    </location>
</feature>
<dbReference type="OrthoDB" id="6158475at2759"/>
<dbReference type="SUPFAM" id="SSF56672">
    <property type="entry name" value="DNA/RNA polymerases"/>
    <property type="match status" value="1"/>
</dbReference>
<dbReference type="InterPro" id="IPR013103">
    <property type="entry name" value="RVT_2"/>
</dbReference>
<reference evidence="6" key="1">
    <citation type="submission" date="2023-04" db="EMBL/GenBank/DDBJ databases">
        <title>Phytophthora fragariaefolia NBRC 109709.</title>
        <authorList>
            <person name="Ichikawa N."/>
            <person name="Sato H."/>
            <person name="Tonouchi N."/>
        </authorList>
    </citation>
    <scope>NUCLEOTIDE SEQUENCE</scope>
    <source>
        <strain evidence="6">NBRC 109709</strain>
    </source>
</reference>
<evidence type="ECO:0000313" key="6">
    <source>
        <dbReference type="EMBL" id="GMF31060.1"/>
    </source>
</evidence>
<dbReference type="AlphaFoldDB" id="A0A9W6X4H4"/>
<feature type="compositionally biased region" description="Acidic residues" evidence="2">
    <location>
        <begin position="142"/>
        <end position="154"/>
    </location>
</feature>
<evidence type="ECO:0000259" key="5">
    <source>
        <dbReference type="Pfam" id="PF25597"/>
    </source>
</evidence>
<dbReference type="Pfam" id="PF17919">
    <property type="entry name" value="RT_RNaseH_2"/>
    <property type="match status" value="1"/>
</dbReference>
<dbReference type="GO" id="GO:0003824">
    <property type="term" value="F:catalytic activity"/>
    <property type="evidence" value="ECO:0007669"/>
    <property type="project" value="UniProtKB-KW"/>
</dbReference>
<dbReference type="PANTHER" id="PTHR37984">
    <property type="entry name" value="PROTEIN CBG26694"/>
    <property type="match status" value="1"/>
</dbReference>
<comment type="caution">
    <text evidence="6">The sequence shown here is derived from an EMBL/GenBank/DDBJ whole genome shotgun (WGS) entry which is preliminary data.</text>
</comment>
<dbReference type="FunFam" id="3.30.70.270:FF:000045">
    <property type="entry name" value="Transposon Tf2-7 polyprotein"/>
    <property type="match status" value="1"/>
</dbReference>
<dbReference type="InterPro" id="IPR043128">
    <property type="entry name" value="Rev_trsase/Diguanyl_cyclase"/>
</dbReference>
<sequence>MNLVDRRLPKTDGPKIYRSDNGGEFLAIGFRDACMAEDPTVTPFEKLWGRKPDLKFVKTFGQRCVAIIPPRDRSAKYKFRPKGQSGVFIGSDPQRKGFFVYVTGQRHEVVHSRSVIFLDPPTSDSVQTISDPHDDPLRIVDENDAAGDDDDSFDSDTITTNSKRHSSSSTRIAEYTGKPAPPNLRCSERIANLSTSVALSAAHVQLHEIIQEPVNLNAARALTEWHLWEKAIRDEIEALRANDTFDLVDPPPGAHIIGFTIVFRVKLSAHGDVERLKTRICARGFTQEFLKDNYETYAPVAKLTSIRVFLAIATQMGMRVRQGDVPTAYVKAGLTEVLYVQQPRGFEEGSRRRWNVELNKFLVDYGLIPTREDACVYIHPTNNLIMLIYVDDIPIGYKSDKSMMNLMQALQTKYGVKDLGNVQWFLGVWITMETTRGITTMDQTQYTSEVLRRLEMDECRPRKTPLDKGTILYNRAEDDDNADKVTSRQAVGALLYLARVTRPDIAFVVNQVSAHASNPSQGHWIAVKTILRYVKGTKEWGLVYRRNTSASPVQVYTDADWANNEHNRNPFPASSFKASYIAADDGVEEAHWVHLLLQRLTDEKHQVPIPAMIDNKSTIKRLLNGKNSDAQKTVYCRFFAIRDAVTTGHIVTPSGILSNPEKVKAVMNVERPQDLHGIRSFLGLTFYFRGYIPGYALISAPLERLKVKDAPFEWTEDRETAFRQLKRALVKPPILMYPDMTKRFKLYVDTSRYAVGACLMQVADGKDRVVAWAMELSNLDFKVHHKPGKSMCHVGGLLRLVHSHANAVTMTYLLNPDETPDVATDDLVGEQEEKDGLDIYSEQESQNEQELPEELADGGITSDQPIPYVDRFGLDAERFLPEQRKVSSIVAVVAFLGVELCP</sequence>
<protein>
    <submittedName>
        <fullName evidence="6">Unnamed protein product</fullName>
    </submittedName>
</protein>
<evidence type="ECO:0000256" key="1">
    <source>
        <dbReference type="ARBA" id="ARBA00023268"/>
    </source>
</evidence>
<dbReference type="InterPro" id="IPR043502">
    <property type="entry name" value="DNA/RNA_pol_sf"/>
</dbReference>
<dbReference type="Proteomes" id="UP001165121">
    <property type="component" value="Unassembled WGS sequence"/>
</dbReference>
<dbReference type="InterPro" id="IPR050951">
    <property type="entry name" value="Retrovirus_Pol_polyprotein"/>
</dbReference>
<proteinExistence type="predicted"/>
<gene>
    <name evidence="6" type="ORF">Pfra01_000701600</name>
</gene>
<dbReference type="InterPro" id="IPR041577">
    <property type="entry name" value="RT_RNaseH_2"/>
</dbReference>
<feature type="domain" description="Reverse transcriptase Ty1/copia-type" evidence="3">
    <location>
        <begin position="242"/>
        <end position="466"/>
    </location>
</feature>
<feature type="domain" description="Reverse transcriptase/retrotransposon-derived protein RNase H-like" evidence="4">
    <location>
        <begin position="714"/>
        <end position="772"/>
    </location>
</feature>
<dbReference type="PANTHER" id="PTHR37984:SF5">
    <property type="entry name" value="PROTEIN NYNRIN-LIKE"/>
    <property type="match status" value="1"/>
</dbReference>
<dbReference type="EMBL" id="BSXT01000614">
    <property type="protein sequence ID" value="GMF31060.1"/>
    <property type="molecule type" value="Genomic_DNA"/>
</dbReference>
<accession>A0A9W6X4H4</accession>
<dbReference type="Pfam" id="PF07727">
    <property type="entry name" value="RVT_2"/>
    <property type="match status" value="1"/>
</dbReference>
<name>A0A9W6X4H4_9STRA</name>
<evidence type="ECO:0000259" key="4">
    <source>
        <dbReference type="Pfam" id="PF17919"/>
    </source>
</evidence>
<feature type="compositionally biased region" description="Acidic residues" evidence="2">
    <location>
        <begin position="845"/>
        <end position="856"/>
    </location>
</feature>
<feature type="domain" description="Retroviral polymerase SH3-like" evidence="5">
    <location>
        <begin position="63"/>
        <end position="122"/>
    </location>
</feature>
<dbReference type="Pfam" id="PF25597">
    <property type="entry name" value="SH3_retrovirus"/>
    <property type="match status" value="1"/>
</dbReference>
<dbReference type="Gene3D" id="3.30.70.270">
    <property type="match status" value="1"/>
</dbReference>